<feature type="domain" description="LamG-like jellyroll fold" evidence="4">
    <location>
        <begin position="96"/>
        <end position="246"/>
    </location>
</feature>
<evidence type="ECO:0000313" key="5">
    <source>
        <dbReference type="EMBL" id="KZX20931.1"/>
    </source>
</evidence>
<evidence type="ECO:0000256" key="3">
    <source>
        <dbReference type="SAM" id="SignalP"/>
    </source>
</evidence>
<proteinExistence type="predicted"/>
<dbReference type="GO" id="GO:0005975">
    <property type="term" value="P:carbohydrate metabolic process"/>
    <property type="evidence" value="ECO:0007669"/>
    <property type="project" value="InterPro"/>
</dbReference>
<evidence type="ECO:0000313" key="7">
    <source>
        <dbReference type="Proteomes" id="UP000076717"/>
    </source>
</evidence>
<dbReference type="Pfam" id="PF13385">
    <property type="entry name" value="Laminin_G_3"/>
    <property type="match status" value="1"/>
</dbReference>
<dbReference type="InterPro" id="IPR008928">
    <property type="entry name" value="6-hairpin_glycosidase_sf"/>
</dbReference>
<protein>
    <submittedName>
        <fullName evidence="5">Non-reducing end beta-L-arabinofuranosidase</fullName>
        <ecNumber evidence="5">3.2.1.185</ecNumber>
    </submittedName>
</protein>
<reference evidence="8" key="3">
    <citation type="submission" date="2019-12" db="EMBL/GenBank/DDBJ databases">
        <title>Complete and draft genome sequences of new strains and members of some known species of the genus Rathayibacter isolated from plants.</title>
        <authorList>
            <person name="Tarlachkov S.V."/>
            <person name="Starodumova I.P."/>
            <person name="Dorofeeva L.V."/>
            <person name="Prisyazhnaya N.V."/>
            <person name="Leyn S."/>
            <person name="Zlamal J."/>
            <person name="Elan M."/>
            <person name="Osterman A.L."/>
            <person name="Nadler S."/>
            <person name="Subbotin S.A."/>
            <person name="Evtushenko L.I."/>
        </authorList>
    </citation>
    <scope>NUCLEOTIDE SEQUENCE [LARGE SCALE GENOMIC DNA]</scope>
    <source>
        <strain evidence="8">VKM Ac-2761</strain>
    </source>
</reference>
<dbReference type="OrthoDB" id="9757939at2"/>
<dbReference type="PATRIC" id="fig|1671680.3.peg.2074"/>
<dbReference type="Proteomes" id="UP000465031">
    <property type="component" value="Chromosome"/>
</dbReference>
<dbReference type="InterPro" id="IPR013320">
    <property type="entry name" value="ConA-like_dom_sf"/>
</dbReference>
<reference evidence="6" key="2">
    <citation type="submission" date="2019-12" db="EMBL/GenBank/DDBJ databases">
        <title>Complete and Draft Genome Sequences of New Strains and Members of Some Known Species of the Genus Rathayibacter isolated from Plants.</title>
        <authorList>
            <person name="Tarlachkov S.V."/>
            <person name="Starodumova I.P."/>
            <person name="Dorofeeva L.V."/>
            <person name="Prisyazhnaya N.V."/>
            <person name="Leyn S.A."/>
            <person name="Zlamal J.E."/>
            <person name="Elane M.L."/>
            <person name="Osterman A.L."/>
            <person name="Nadler S.A."/>
            <person name="Subbotin S.A."/>
            <person name="Evtushenko L.I."/>
        </authorList>
    </citation>
    <scope>NUCLEOTIDE SEQUENCE</scope>
    <source>
        <strain evidence="6">VKM Ac-2761</strain>
    </source>
</reference>
<sequence>MTTRRTAIAAAAVMALTAGLLAVGPTAQAAPTTSLDSTKVLELPFDGSLADTSGRGTAVGMQKGTASYGTGLSGQAFAFTGSNAVSLGTAAALQPADLTVSFWYRPSAAMTGEQVFTWNKTTYNSDGWYLSSEGDGTPLALSVGPSTGQPYKVAVETARADFFPAGQWTHVVATYDRSTKDVAFYRNGVQQPSAVKYAASGSATGVLGAESTSTKTLGFNGPGYNGSHLRGLLDDYALYSGVATTADVVALTKAHDPSFDPAAVARADLDAVSPPTATSTGFSLPTRGAKGSELSWSSSDPAALAFSGGTATVTPPTGAATPVTVTGSAVYGGSAAVTRTVTVEVQPRGTTTSGYLLEAGLTDVSVQDPYLENGEQQTVEYLLSLDPEMFLYSFYRQAGLAPTTTGGYGGWERESGTRFQGHFFGHYVSALSQAYATAEDPATKAALLATLTASVDGLKKVQDAYAAKDPANAGYVSPFPVSYLPSGSDGLLVPFYNLHKVLAGLLDAHQYAPDALSQKALVVADGFGSWITNWAGRQANPSQLLSTEYGGMNEALYRLYEITEKPAHKRAAEYFDETALFRKLANNEDVLNGLHANTTIPKLIGALKRYTVFSDNPSLLATLTTAEKADLDMYRRAAENFWRMVDESHTYANGGNSQSEHFHAPGTLYEYATNGQTTGYGENSTSEGCNIYNMLKLTRALFQVTEDVRYADFYEEAFINGVLSVQNPETGMVTYFQPQTAGYAKVFGHEHDEFWCDHGTGIESFTKLGDSIYFEKPRTVIVNQFRSSVLRSSANNLTLTQTADIPSTDTATLRVEALDGGAVAAGTALKLRVPSWIDGAPTLTVNGVARAVTAEAGYVSVPVSAGDVLTWTLPAAVSVVADTENPDWAAFRYGPVLLATELNRSNVEASYVAGVLVRMGTADKSVNSTIVVADSATWTSAIRDNLVRLPDGADGNGRTTMRFGMKNVDAASAARVLTPYYSLYNARYATYLTLIEPDSAAAQALIRTQKEQLRVDETTIDSLTSFDNNNSEADKNHRFAKSSVGTWRGESYRDGQRSADAFFQYDMIVDPSLSENHLGVRYYGGDAGRTFDVYLNNVKLKTEVVSGAAGATEWYVQYDEIPRAVLDGIAAKDSYKRDQSGAYVLDAQGQRIPVVTVRFQGTGASYVGGVFGVYTTEATGYSTAAELTTLASDVGTLSPALAAGVRDLTLTVPTATTSVSLDLDPAVGSGLVTVDGVLIDDTVRRTVPLATTGTTSVVIESSAQDHSTSVTYRLSIVRASAVTVEAAAATRCVAGKVVLTVTARNTSTAPAAITLASGWGSTPFSGVAPGGSASHAFTTRAASVPAGSATVTAGGTPVATAYPAFTCR</sequence>
<dbReference type="PANTHER" id="PTHR31151:SF0">
    <property type="entry name" value="PROLINE-TRNA LIGASE (DUF1680)"/>
    <property type="match status" value="1"/>
</dbReference>
<evidence type="ECO:0000313" key="8">
    <source>
        <dbReference type="Proteomes" id="UP000465031"/>
    </source>
</evidence>
<dbReference type="EC" id="3.2.1.185" evidence="5"/>
<evidence type="ECO:0000256" key="2">
    <source>
        <dbReference type="ARBA" id="ARBA00023157"/>
    </source>
</evidence>
<keyword evidence="7" id="KW-1185">Reference proteome</keyword>
<evidence type="ECO:0000256" key="1">
    <source>
        <dbReference type="ARBA" id="ARBA00022729"/>
    </source>
</evidence>
<keyword evidence="2" id="KW-1015">Disulfide bond</keyword>
<name>A0A166HNX5_9MICO</name>
<dbReference type="Pfam" id="PF20620">
    <property type="entry name" value="DUF6805"/>
    <property type="match status" value="1"/>
</dbReference>
<dbReference type="GO" id="GO:0102478">
    <property type="term" value="F:beta-L-arabinofuranosidase activity"/>
    <property type="evidence" value="ECO:0007669"/>
    <property type="project" value="UniProtKB-EC"/>
</dbReference>
<dbReference type="SUPFAM" id="SSF49899">
    <property type="entry name" value="Concanavalin A-like lectins/glucanases"/>
    <property type="match status" value="1"/>
</dbReference>
<gene>
    <name evidence="5" type="primary">hypBA1_2</name>
    <name evidence="5" type="ORF">ACH61_01950</name>
    <name evidence="6" type="ORF">GSU10_14165</name>
</gene>
<dbReference type="PROSITE" id="PS51318">
    <property type="entry name" value="TAT"/>
    <property type="match status" value="1"/>
</dbReference>
<dbReference type="EMBL" id="LIIN01000063">
    <property type="protein sequence ID" value="KZX20931.1"/>
    <property type="molecule type" value="Genomic_DNA"/>
</dbReference>
<dbReference type="InterPro" id="IPR006558">
    <property type="entry name" value="LamG-like"/>
</dbReference>
<dbReference type="InterPro" id="IPR025883">
    <property type="entry name" value="Cadherin-like_domain"/>
</dbReference>
<reference evidence="5 7" key="1">
    <citation type="submission" date="2015-08" db="EMBL/GenBank/DDBJ databases">
        <title>Draft Genome Sequence of Rathayibacter sp. Strain VKM Ac-2596 Isolated from Leaf Gall Induced by Plant-Parasitic Nematodes.</title>
        <authorList>
            <person name="Vasilenko O.V."/>
            <person name="Starodumova I.P."/>
            <person name="Tarlachkov S.V."/>
            <person name="Dorofeeva L.V."/>
            <person name="Evtushenko L.I."/>
        </authorList>
    </citation>
    <scope>NUCLEOTIDE SEQUENCE [LARGE SCALE GENOMIC DNA]</scope>
    <source>
        <strain evidence="5 7">VKM Ac-2596</strain>
    </source>
</reference>
<dbReference type="KEGG" id="rte:GSU10_14165"/>
<dbReference type="InterPro" id="IPR012878">
    <property type="entry name" value="Beta-AFase-like_GH127_cat"/>
</dbReference>
<dbReference type="SUPFAM" id="SSF48208">
    <property type="entry name" value="Six-hairpin glycosidases"/>
    <property type="match status" value="1"/>
</dbReference>
<keyword evidence="1 3" id="KW-0732">Signal</keyword>
<keyword evidence="5" id="KW-0378">Hydrolase</keyword>
<dbReference type="PANTHER" id="PTHR31151">
    <property type="entry name" value="PROLINE-TRNA LIGASE (DUF1680)"/>
    <property type="match status" value="1"/>
</dbReference>
<dbReference type="InterPro" id="IPR046544">
    <property type="entry name" value="GH146_SB_dom"/>
</dbReference>
<dbReference type="EMBL" id="CP047186">
    <property type="protein sequence ID" value="QHC56658.1"/>
    <property type="molecule type" value="Genomic_DNA"/>
</dbReference>
<dbReference type="InterPro" id="IPR049046">
    <property type="entry name" value="Beta-AFase-like_GH127_middle"/>
</dbReference>
<feature type="chain" id="PRO_5041524749" evidence="3">
    <location>
        <begin position="30"/>
        <end position="1368"/>
    </location>
</feature>
<dbReference type="InterPro" id="IPR046780">
    <property type="entry name" value="aBig_2"/>
</dbReference>
<organism evidence="5 7">
    <name type="scientific">Rathayibacter tanaceti</name>
    <dbReference type="NCBI Taxonomy" id="1671680"/>
    <lineage>
        <taxon>Bacteria</taxon>
        <taxon>Bacillati</taxon>
        <taxon>Actinomycetota</taxon>
        <taxon>Actinomycetes</taxon>
        <taxon>Micrococcales</taxon>
        <taxon>Microbacteriaceae</taxon>
        <taxon>Rathayibacter</taxon>
    </lineage>
</organism>
<evidence type="ECO:0000259" key="4">
    <source>
        <dbReference type="SMART" id="SM00560"/>
    </source>
</evidence>
<dbReference type="Pfam" id="PF07944">
    <property type="entry name" value="Beta-AFase-like_GH127_cat"/>
    <property type="match status" value="1"/>
</dbReference>
<dbReference type="Proteomes" id="UP000076717">
    <property type="component" value="Unassembled WGS sequence"/>
</dbReference>
<dbReference type="InterPro" id="IPR006311">
    <property type="entry name" value="TAT_signal"/>
</dbReference>
<dbReference type="RefSeq" id="WP_068211364.1">
    <property type="nucleotide sequence ID" value="NZ_CP047186.1"/>
</dbReference>
<dbReference type="Pfam" id="PF20736">
    <property type="entry name" value="Glyco_hydro127M"/>
    <property type="match status" value="1"/>
</dbReference>
<keyword evidence="5" id="KW-0326">Glycosidase</keyword>
<dbReference type="Pfam" id="PF20578">
    <property type="entry name" value="aBig_2"/>
    <property type="match status" value="1"/>
</dbReference>
<evidence type="ECO:0000313" key="6">
    <source>
        <dbReference type="EMBL" id="QHC56658.1"/>
    </source>
</evidence>
<feature type="signal peptide" evidence="3">
    <location>
        <begin position="1"/>
        <end position="29"/>
    </location>
</feature>
<accession>A0A166HNX5</accession>
<dbReference type="SMART" id="SM00560">
    <property type="entry name" value="LamGL"/>
    <property type="match status" value="1"/>
</dbReference>
<dbReference type="Gene3D" id="2.60.120.200">
    <property type="match status" value="1"/>
</dbReference>
<dbReference type="Pfam" id="PF12733">
    <property type="entry name" value="Cadherin-like"/>
    <property type="match status" value="1"/>
</dbReference>